<evidence type="ECO:0000313" key="2">
    <source>
        <dbReference type="EMBL" id="TGN14192.1"/>
    </source>
</evidence>
<gene>
    <name evidence="2" type="ORF">EHS11_02510</name>
</gene>
<feature type="region of interest" description="Disordered" evidence="1">
    <location>
        <begin position="136"/>
        <end position="155"/>
    </location>
</feature>
<comment type="caution">
    <text evidence="2">The sequence shown here is derived from an EMBL/GenBank/DDBJ whole genome shotgun (WGS) entry which is preliminary data.</text>
</comment>
<dbReference type="AlphaFoldDB" id="A0A4R9LS73"/>
<keyword evidence="3" id="KW-1185">Reference proteome</keyword>
<dbReference type="OrthoDB" id="345459at2"/>
<dbReference type="EMBL" id="RQHV01000009">
    <property type="protein sequence ID" value="TGN14192.1"/>
    <property type="molecule type" value="Genomic_DNA"/>
</dbReference>
<protein>
    <submittedName>
        <fullName evidence="2">Uncharacterized protein</fullName>
    </submittedName>
</protein>
<organism evidence="2 3">
    <name type="scientific">Leptospira ilyithenensis</name>
    <dbReference type="NCBI Taxonomy" id="2484901"/>
    <lineage>
        <taxon>Bacteria</taxon>
        <taxon>Pseudomonadati</taxon>
        <taxon>Spirochaetota</taxon>
        <taxon>Spirochaetia</taxon>
        <taxon>Leptospirales</taxon>
        <taxon>Leptospiraceae</taxon>
        <taxon>Leptospira</taxon>
    </lineage>
</organism>
<name>A0A4R9LS73_9LEPT</name>
<evidence type="ECO:0000256" key="1">
    <source>
        <dbReference type="SAM" id="MobiDB-lite"/>
    </source>
</evidence>
<proteinExistence type="predicted"/>
<accession>A0A4R9LS73</accession>
<evidence type="ECO:0000313" key="3">
    <source>
        <dbReference type="Proteomes" id="UP000298264"/>
    </source>
</evidence>
<reference evidence="2" key="1">
    <citation type="journal article" date="2019" name="PLoS Negl. Trop. Dis.">
        <title>Revisiting the worldwide diversity of Leptospira species in the environment.</title>
        <authorList>
            <person name="Vincent A.T."/>
            <person name="Schiettekatte O."/>
            <person name="Bourhy P."/>
            <person name="Veyrier F.J."/>
            <person name="Picardeau M."/>
        </authorList>
    </citation>
    <scope>NUCLEOTIDE SEQUENCE [LARGE SCALE GENOMIC DNA]</scope>
    <source>
        <strain evidence="2">201400974</strain>
    </source>
</reference>
<dbReference type="Proteomes" id="UP000298264">
    <property type="component" value="Unassembled WGS sequence"/>
</dbReference>
<sequence length="465" mass="50989">MDEINWSEQNINLAQDRGNKLQQNALLKANGISDPDSLSPAERNRILGEIDNANEIKQLRASGKTDAEIAAMSRDQREAELDRINGEVNPETLAIAALASVGTFFGGALAYMGLGGGTGNGSTPPVRGQVVEVPARRREDGEDDAGLPVPDDGIIKTGDVSEPLKAAGGFNFAEQMALFFGGVDTEPTSGPNLDNIDRLTVKMQNSVVEKFIFEDRTKANAELEKIADPIAKQNAKEKLDQAITEWDNATTNQREAITERYLIQRYNLKTIDEVSTNSKAGDTPEKSGSFYKTTVKIVEGDVPDNPKQAAEMKDFRNKKHYESTQDNGDWKVDLNADYNAGNDMMWFGPNTKFKVLDVKIEGHPEFGDSVDKYHGTKIQIGLLDANGNITSTADIVHMTTINNKLIEAYRNPGTVLDAGTWMGGTPKKIGNTTGPHLHIASYDADGVTQIKRKDFYSHWKGRKNK</sequence>